<feature type="transmembrane region" description="Helical" evidence="8">
    <location>
        <begin position="168"/>
        <end position="190"/>
    </location>
</feature>
<evidence type="ECO:0000256" key="2">
    <source>
        <dbReference type="ARBA" id="ARBA00008114"/>
    </source>
</evidence>
<dbReference type="EMBL" id="CT573213">
    <property type="protein sequence ID" value="CAJ60351.1"/>
    <property type="molecule type" value="Genomic_DNA"/>
</dbReference>
<sequence length="350" mass="36374">MGVDQRHDHGGRGHDNGGHRHDHEHRAVGRWARLGHGISGLVGGHSHDSADQIDDALEADAAGRRALLISLAGLGATAVGQAVVVALSGSVALLGDTLHNVADALTAVPLLIAFALARRPATTRFTYGFGRAEDLAGLAVLAMIMLSCALAAWASIDRLVHPEQVDRLGVVAAAAVVGFVGNEIVARYRIRVGHQIGSAALVADGLHARTDGFTSLAVLLGAAGAAAGWRWADPVVGLAITVAILGVLRSAARVVGARLMDAVDPDTVAEATDTLLHTAGVEAVRELRLRWIGHTLRAEADITVDADLTLTEAHDVAHAAEAHLLRHIRRLSAATIHTSPARHHPAVTTG</sequence>
<keyword evidence="6 8" id="KW-0472">Membrane</keyword>
<evidence type="ECO:0000256" key="3">
    <source>
        <dbReference type="ARBA" id="ARBA00022448"/>
    </source>
</evidence>
<dbReference type="SUPFAM" id="SSF160240">
    <property type="entry name" value="Cation efflux protein cytoplasmic domain-like"/>
    <property type="match status" value="1"/>
</dbReference>
<evidence type="ECO:0000256" key="6">
    <source>
        <dbReference type="ARBA" id="ARBA00023136"/>
    </source>
</evidence>
<organism evidence="11 12">
    <name type="scientific">Frankia alni (strain DSM 45986 / CECT 9034 / ACN14a)</name>
    <dbReference type="NCBI Taxonomy" id="326424"/>
    <lineage>
        <taxon>Bacteria</taxon>
        <taxon>Bacillati</taxon>
        <taxon>Actinomycetota</taxon>
        <taxon>Actinomycetes</taxon>
        <taxon>Frankiales</taxon>
        <taxon>Frankiaceae</taxon>
        <taxon>Frankia</taxon>
    </lineage>
</organism>
<dbReference type="PANTHER" id="PTHR43840">
    <property type="entry name" value="MITOCHONDRIAL METAL TRANSPORTER 1-RELATED"/>
    <property type="match status" value="1"/>
</dbReference>
<evidence type="ECO:0000259" key="9">
    <source>
        <dbReference type="Pfam" id="PF01545"/>
    </source>
</evidence>
<protein>
    <submittedName>
        <fullName evidence="11">Cation efflux system protein</fullName>
    </submittedName>
</protein>
<keyword evidence="4 8" id="KW-0812">Transmembrane</keyword>
<dbReference type="GO" id="GO:0015341">
    <property type="term" value="F:zinc efflux antiporter activity"/>
    <property type="evidence" value="ECO:0007669"/>
    <property type="project" value="TreeGrafter"/>
</dbReference>
<gene>
    <name evidence="11" type="ordered locus">FRAAL1697</name>
</gene>
<dbReference type="GO" id="GO:0005886">
    <property type="term" value="C:plasma membrane"/>
    <property type="evidence" value="ECO:0007669"/>
    <property type="project" value="TreeGrafter"/>
</dbReference>
<keyword evidence="12" id="KW-1185">Reference proteome</keyword>
<dbReference type="InterPro" id="IPR027469">
    <property type="entry name" value="Cation_efflux_TMD_sf"/>
</dbReference>
<dbReference type="InterPro" id="IPR036837">
    <property type="entry name" value="Cation_efflux_CTD_sf"/>
</dbReference>
<evidence type="ECO:0000256" key="4">
    <source>
        <dbReference type="ARBA" id="ARBA00022692"/>
    </source>
</evidence>
<dbReference type="InterPro" id="IPR002524">
    <property type="entry name" value="Cation_efflux"/>
</dbReference>
<name>Q0RQ26_FRAAA</name>
<dbReference type="GO" id="GO:0015086">
    <property type="term" value="F:cadmium ion transmembrane transporter activity"/>
    <property type="evidence" value="ECO:0007669"/>
    <property type="project" value="TreeGrafter"/>
</dbReference>
<dbReference type="Gene3D" id="1.20.1510.10">
    <property type="entry name" value="Cation efflux protein transmembrane domain"/>
    <property type="match status" value="1"/>
</dbReference>
<feature type="transmembrane region" description="Helical" evidence="8">
    <location>
        <begin position="211"/>
        <end position="229"/>
    </location>
</feature>
<evidence type="ECO:0000313" key="11">
    <source>
        <dbReference type="EMBL" id="CAJ60351.1"/>
    </source>
</evidence>
<dbReference type="InterPro" id="IPR050291">
    <property type="entry name" value="CDF_Transporter"/>
</dbReference>
<keyword evidence="3" id="KW-0813">Transport</keyword>
<comment type="subcellular location">
    <subcellularLocation>
        <location evidence="1">Membrane</location>
        <topology evidence="1">Multi-pass membrane protein</topology>
    </subcellularLocation>
</comment>
<feature type="transmembrane region" description="Helical" evidence="8">
    <location>
        <begin position="235"/>
        <end position="252"/>
    </location>
</feature>
<dbReference type="InterPro" id="IPR027470">
    <property type="entry name" value="Cation_efflux_CTD"/>
</dbReference>
<dbReference type="OrthoDB" id="9813655at2"/>
<reference evidence="11 12" key="1">
    <citation type="journal article" date="2007" name="Genome Res.">
        <title>Genome characteristics of facultatively symbiotic Frankia sp. strains reflect host range and host plant biogeography.</title>
        <authorList>
            <person name="Normand P."/>
            <person name="Lapierre P."/>
            <person name="Tisa L.S."/>
            <person name="Gogarten J.P."/>
            <person name="Alloisio N."/>
            <person name="Bagnarol E."/>
            <person name="Bassi C.A."/>
            <person name="Berry A.M."/>
            <person name="Bickhart D.M."/>
            <person name="Choisne N."/>
            <person name="Couloux A."/>
            <person name="Cournoyer B."/>
            <person name="Cruveiller S."/>
            <person name="Daubin V."/>
            <person name="Demange N."/>
            <person name="Francino M.P."/>
            <person name="Goltsman E."/>
            <person name="Huang Y."/>
            <person name="Kopp O.R."/>
            <person name="Labarre L."/>
            <person name="Lapidus A."/>
            <person name="Lavire C."/>
            <person name="Marechal J."/>
            <person name="Martinez M."/>
            <person name="Mastronunzio J.E."/>
            <person name="Mullin B.C."/>
            <person name="Niemann J."/>
            <person name="Pujic P."/>
            <person name="Rawnsley T."/>
            <person name="Rouy Z."/>
            <person name="Schenowitz C."/>
            <person name="Sellstedt A."/>
            <person name="Tavares F."/>
            <person name="Tomkins J.P."/>
            <person name="Vallenet D."/>
            <person name="Valverde C."/>
            <person name="Wall L.G."/>
            <person name="Wang Y."/>
            <person name="Medigue C."/>
            <person name="Benson D.R."/>
        </authorList>
    </citation>
    <scope>NUCLEOTIDE SEQUENCE [LARGE SCALE GENOMIC DNA]</scope>
    <source>
        <strain evidence="12">DSM 45986 / CECT 9034 / ACN14a</strain>
    </source>
</reference>
<dbReference type="NCBIfam" id="TIGR01297">
    <property type="entry name" value="CDF"/>
    <property type="match status" value="1"/>
</dbReference>
<dbReference type="Proteomes" id="UP000000657">
    <property type="component" value="Chromosome"/>
</dbReference>
<feature type="transmembrane region" description="Helical" evidence="8">
    <location>
        <begin position="66"/>
        <end position="92"/>
    </location>
</feature>
<evidence type="ECO:0000313" key="12">
    <source>
        <dbReference type="Proteomes" id="UP000000657"/>
    </source>
</evidence>
<comment type="similarity">
    <text evidence="2">Belongs to the cation diffusion facilitator (CDF) transporter (TC 2.A.4) family.</text>
</comment>
<evidence type="ECO:0000256" key="7">
    <source>
        <dbReference type="SAM" id="MobiDB-lite"/>
    </source>
</evidence>
<evidence type="ECO:0000256" key="8">
    <source>
        <dbReference type="SAM" id="Phobius"/>
    </source>
</evidence>
<dbReference type="Pfam" id="PF01545">
    <property type="entry name" value="Cation_efflux"/>
    <property type="match status" value="1"/>
</dbReference>
<dbReference type="Gene3D" id="3.30.70.1350">
    <property type="entry name" value="Cation efflux protein, cytoplasmic domain"/>
    <property type="match status" value="1"/>
</dbReference>
<feature type="domain" description="Cation efflux protein transmembrane" evidence="9">
    <location>
        <begin position="67"/>
        <end position="259"/>
    </location>
</feature>
<dbReference type="GO" id="GO:0006882">
    <property type="term" value="P:intracellular zinc ion homeostasis"/>
    <property type="evidence" value="ECO:0007669"/>
    <property type="project" value="TreeGrafter"/>
</dbReference>
<dbReference type="HOGENOM" id="CLU_013430_3_1_11"/>
<evidence type="ECO:0000259" key="10">
    <source>
        <dbReference type="Pfam" id="PF16916"/>
    </source>
</evidence>
<feature type="domain" description="Cation efflux protein cytoplasmic" evidence="10">
    <location>
        <begin position="264"/>
        <end position="340"/>
    </location>
</feature>
<dbReference type="InterPro" id="IPR058533">
    <property type="entry name" value="Cation_efflux_TM"/>
</dbReference>
<dbReference type="AlphaFoldDB" id="Q0RQ26"/>
<dbReference type="eggNOG" id="COG0053">
    <property type="taxonomic scope" value="Bacteria"/>
</dbReference>
<dbReference type="Pfam" id="PF16916">
    <property type="entry name" value="ZT_dimer"/>
    <property type="match status" value="1"/>
</dbReference>
<evidence type="ECO:0000256" key="1">
    <source>
        <dbReference type="ARBA" id="ARBA00004141"/>
    </source>
</evidence>
<accession>Q0RQ26</accession>
<dbReference type="RefSeq" id="WP_011602884.1">
    <property type="nucleotide sequence ID" value="NC_008278.1"/>
</dbReference>
<dbReference type="PANTHER" id="PTHR43840:SF15">
    <property type="entry name" value="MITOCHONDRIAL METAL TRANSPORTER 1-RELATED"/>
    <property type="match status" value="1"/>
</dbReference>
<dbReference type="SUPFAM" id="SSF161111">
    <property type="entry name" value="Cation efflux protein transmembrane domain-like"/>
    <property type="match status" value="1"/>
</dbReference>
<dbReference type="FunFam" id="1.20.1510.10:FF:000006">
    <property type="entry name" value="Divalent cation efflux transporter"/>
    <property type="match status" value="1"/>
</dbReference>
<evidence type="ECO:0000256" key="5">
    <source>
        <dbReference type="ARBA" id="ARBA00022989"/>
    </source>
</evidence>
<dbReference type="GO" id="GO:0015093">
    <property type="term" value="F:ferrous iron transmembrane transporter activity"/>
    <property type="evidence" value="ECO:0007669"/>
    <property type="project" value="TreeGrafter"/>
</dbReference>
<dbReference type="STRING" id="326424.FRAAL1697"/>
<keyword evidence="5 8" id="KW-1133">Transmembrane helix</keyword>
<dbReference type="KEGG" id="fal:FRAAL1697"/>
<proteinExistence type="inferred from homology"/>
<feature type="transmembrane region" description="Helical" evidence="8">
    <location>
        <begin position="98"/>
        <end position="117"/>
    </location>
</feature>
<feature type="transmembrane region" description="Helical" evidence="8">
    <location>
        <begin position="138"/>
        <end position="156"/>
    </location>
</feature>
<feature type="region of interest" description="Disordered" evidence="7">
    <location>
        <begin position="1"/>
        <end position="24"/>
    </location>
</feature>